<evidence type="ECO:0000256" key="8">
    <source>
        <dbReference type="SAM" id="MobiDB-lite"/>
    </source>
</evidence>
<dbReference type="EMBL" id="RXOF01000002">
    <property type="protein sequence ID" value="RTQ52157.1"/>
    <property type="molecule type" value="Genomic_DNA"/>
</dbReference>
<dbReference type="GO" id="GO:0016714">
    <property type="term" value="F:oxidoreductase activity, acting on paired donors, with incorporation or reduction of molecular oxygen, reduced pteridine as one donor, and incorporation of one atom of oxygen"/>
    <property type="evidence" value="ECO:0007669"/>
    <property type="project" value="InterPro"/>
</dbReference>
<comment type="caution">
    <text evidence="10">The sequence shown here is derived from an EMBL/GenBank/DDBJ whole genome shotgun (WGS) entry which is preliminary data.</text>
</comment>
<evidence type="ECO:0000259" key="9">
    <source>
        <dbReference type="PROSITE" id="PS51410"/>
    </source>
</evidence>
<dbReference type="OrthoDB" id="9780502at2"/>
<organism evidence="10 11">
    <name type="scientific">Hymenobacter gummosus</name>
    <dbReference type="NCBI Taxonomy" id="1776032"/>
    <lineage>
        <taxon>Bacteria</taxon>
        <taxon>Pseudomonadati</taxon>
        <taxon>Bacteroidota</taxon>
        <taxon>Cytophagia</taxon>
        <taxon>Cytophagales</taxon>
        <taxon>Hymenobacteraceae</taxon>
        <taxon>Hymenobacter</taxon>
    </lineage>
</organism>
<sequence length="263" mass="29625">MNAPQLTAEDHLVWKVLFDRQTALLHRRAAAPFAAGLARLGLSRDAAPDLEVLGQRLRRLSGWDVVPAPGRVDDRTFLALLAERRFPVTRWIRSMRYFDYINGPDLFHDAFAHLPMLTDPEWAAWLEHFGQIARHHLDDEHAVEQLVRLFCFTAEFGVLQEADGLRVYGAALLSSAAELHRCLADDAPRRPLDVAAAMAAPLVRDGFQDHYFVLPDWTQLSDVTAELVVRLTAHTPATPPDPEPLPEPLLVPVPRPRRQQPRG</sequence>
<dbReference type="PRINTS" id="PR00372">
    <property type="entry name" value="FYWHYDRXLASE"/>
</dbReference>
<dbReference type="PANTHER" id="PTHR11473:SF24">
    <property type="entry name" value="PHENYLALANINE-4-HYDROXYLASE"/>
    <property type="match status" value="1"/>
</dbReference>
<feature type="binding site" evidence="7">
    <location>
        <position position="155"/>
    </location>
    <ligand>
        <name>Fe cation</name>
        <dbReference type="ChEBI" id="CHEBI:24875"/>
    </ligand>
</feature>
<evidence type="ECO:0000256" key="6">
    <source>
        <dbReference type="ARBA" id="ARBA00023033"/>
    </source>
</evidence>
<feature type="binding site" evidence="7">
    <location>
        <position position="113"/>
    </location>
    <ligand>
        <name>Fe cation</name>
        <dbReference type="ChEBI" id="CHEBI:24875"/>
    </ligand>
</feature>
<evidence type="ECO:0000256" key="1">
    <source>
        <dbReference type="ARBA" id="ARBA00001954"/>
    </source>
</evidence>
<evidence type="ECO:0000313" key="10">
    <source>
        <dbReference type="EMBL" id="RTQ52157.1"/>
    </source>
</evidence>
<proteinExistence type="inferred from homology"/>
<keyword evidence="4" id="KW-0560">Oxidoreductase</keyword>
<evidence type="ECO:0000256" key="5">
    <source>
        <dbReference type="ARBA" id="ARBA00023004"/>
    </source>
</evidence>
<protein>
    <submittedName>
        <fullName evidence="10">Phenylalanine-4-hydroxylase</fullName>
    </submittedName>
</protein>
<dbReference type="Pfam" id="PF00351">
    <property type="entry name" value="Biopterin_H"/>
    <property type="match status" value="1"/>
</dbReference>
<dbReference type="GO" id="GO:0009072">
    <property type="term" value="P:aromatic amino acid metabolic process"/>
    <property type="evidence" value="ECO:0007669"/>
    <property type="project" value="InterPro"/>
</dbReference>
<dbReference type="PANTHER" id="PTHR11473">
    <property type="entry name" value="AROMATIC AMINO ACID HYDROXYLASE"/>
    <property type="match status" value="1"/>
</dbReference>
<keyword evidence="11" id="KW-1185">Reference proteome</keyword>
<dbReference type="InterPro" id="IPR036329">
    <property type="entry name" value="Aro-AA_hydroxylase_C_sf"/>
</dbReference>
<dbReference type="Gene3D" id="1.10.800.10">
    <property type="entry name" value="Aromatic amino acid hydroxylase"/>
    <property type="match status" value="1"/>
</dbReference>
<dbReference type="InterPro" id="IPR019774">
    <property type="entry name" value="Aromatic-AA_hydroxylase_C"/>
</dbReference>
<dbReference type="Proteomes" id="UP000282184">
    <property type="component" value="Unassembled WGS sequence"/>
</dbReference>
<keyword evidence="3 7" id="KW-0479">Metal-binding</keyword>
<feature type="region of interest" description="Disordered" evidence="8">
    <location>
        <begin position="234"/>
        <end position="263"/>
    </location>
</feature>
<keyword evidence="5 7" id="KW-0408">Iron</keyword>
<evidence type="ECO:0000256" key="3">
    <source>
        <dbReference type="ARBA" id="ARBA00022723"/>
    </source>
</evidence>
<comment type="similarity">
    <text evidence="2">Belongs to the biopterin-dependent aromatic amino acid hydroxylase family.</text>
</comment>
<feature type="domain" description="Biopterin-dependent aromatic amino acid hydroxylase family profile" evidence="9">
    <location>
        <begin position="1"/>
        <end position="263"/>
    </location>
</feature>
<evidence type="ECO:0000256" key="2">
    <source>
        <dbReference type="ARBA" id="ARBA00009712"/>
    </source>
</evidence>
<feature type="binding site" evidence="7">
    <location>
        <position position="108"/>
    </location>
    <ligand>
        <name>Fe cation</name>
        <dbReference type="ChEBI" id="CHEBI:24875"/>
    </ligand>
</feature>
<accession>A0A3S0QJU4</accession>
<dbReference type="InterPro" id="IPR036951">
    <property type="entry name" value="ArAA_hydroxylase_sf"/>
</dbReference>
<dbReference type="RefSeq" id="WP_126691814.1">
    <property type="nucleotide sequence ID" value="NZ_RXOF01000002.1"/>
</dbReference>
<gene>
    <name evidence="10" type="ORF">EJV47_03790</name>
</gene>
<reference evidence="10 11" key="1">
    <citation type="submission" date="2018-12" db="EMBL/GenBank/DDBJ databases">
        <title>Hymenobacter gummosus sp. nov., isolated from a spring.</title>
        <authorList>
            <person name="Nie L."/>
        </authorList>
    </citation>
    <scope>NUCLEOTIDE SEQUENCE [LARGE SCALE GENOMIC DNA]</scope>
    <source>
        <strain evidence="10 11">KCTC 52166</strain>
    </source>
</reference>
<keyword evidence="6" id="KW-0503">Monooxygenase</keyword>
<evidence type="ECO:0000256" key="7">
    <source>
        <dbReference type="PIRSR" id="PIRSR601273-2"/>
    </source>
</evidence>
<name>A0A3S0QJU4_9BACT</name>
<evidence type="ECO:0000256" key="4">
    <source>
        <dbReference type="ARBA" id="ARBA00023002"/>
    </source>
</evidence>
<dbReference type="SUPFAM" id="SSF56534">
    <property type="entry name" value="Aromatic aminoacid monoxygenases, catalytic and oligomerization domains"/>
    <property type="match status" value="1"/>
</dbReference>
<comment type="cofactor">
    <cofactor evidence="1 7">
        <name>Fe(2+)</name>
        <dbReference type="ChEBI" id="CHEBI:29033"/>
    </cofactor>
</comment>
<dbReference type="PROSITE" id="PS51410">
    <property type="entry name" value="BH4_AAA_HYDROXYL_2"/>
    <property type="match status" value="1"/>
</dbReference>
<evidence type="ECO:0000313" key="11">
    <source>
        <dbReference type="Proteomes" id="UP000282184"/>
    </source>
</evidence>
<dbReference type="GO" id="GO:0005506">
    <property type="term" value="F:iron ion binding"/>
    <property type="evidence" value="ECO:0007669"/>
    <property type="project" value="InterPro"/>
</dbReference>
<dbReference type="AlphaFoldDB" id="A0A3S0QJU4"/>
<feature type="compositionally biased region" description="Pro residues" evidence="8">
    <location>
        <begin position="237"/>
        <end position="254"/>
    </location>
</feature>
<dbReference type="InterPro" id="IPR001273">
    <property type="entry name" value="ArAA_hydroxylase"/>
</dbReference>